<evidence type="ECO:0000313" key="6">
    <source>
        <dbReference type="Proteomes" id="UP000245771"/>
    </source>
</evidence>
<dbReference type="OrthoDB" id="5954824at2759"/>
<keyword evidence="6" id="KW-1185">Reference proteome</keyword>
<comment type="subcellular location">
    <subcellularLocation>
        <location evidence="2">Nucleus</location>
    </subcellularLocation>
</comment>
<dbReference type="AlphaFoldDB" id="A0A316V8T2"/>
<feature type="compositionally biased region" description="Polar residues" evidence="3">
    <location>
        <begin position="391"/>
        <end position="403"/>
    </location>
</feature>
<feature type="region of interest" description="Disordered" evidence="3">
    <location>
        <begin position="572"/>
        <end position="612"/>
    </location>
</feature>
<feature type="compositionally biased region" description="Polar residues" evidence="3">
    <location>
        <begin position="9"/>
        <end position="21"/>
    </location>
</feature>
<keyword evidence="1 2" id="KW-0238">DNA-binding</keyword>
<dbReference type="InterPro" id="IPR036388">
    <property type="entry name" value="WH-like_DNA-bd_sf"/>
</dbReference>
<dbReference type="RefSeq" id="XP_025354311.1">
    <property type="nucleotide sequence ID" value="XM_025502690.1"/>
</dbReference>
<evidence type="ECO:0000256" key="1">
    <source>
        <dbReference type="ARBA" id="ARBA00023125"/>
    </source>
</evidence>
<feature type="compositionally biased region" description="Polar residues" evidence="3">
    <location>
        <begin position="338"/>
        <end position="379"/>
    </location>
</feature>
<evidence type="ECO:0000256" key="3">
    <source>
        <dbReference type="SAM" id="MobiDB-lite"/>
    </source>
</evidence>
<feature type="compositionally biased region" description="Polar residues" evidence="3">
    <location>
        <begin position="31"/>
        <end position="43"/>
    </location>
</feature>
<dbReference type="EMBL" id="KZ819604">
    <property type="protein sequence ID" value="PWN34009.1"/>
    <property type="molecule type" value="Genomic_DNA"/>
</dbReference>
<evidence type="ECO:0000259" key="4">
    <source>
        <dbReference type="PROSITE" id="PS50039"/>
    </source>
</evidence>
<feature type="region of interest" description="Disordered" evidence="3">
    <location>
        <begin position="648"/>
        <end position="701"/>
    </location>
</feature>
<feature type="region of interest" description="Disordered" evidence="3">
    <location>
        <begin position="286"/>
        <end position="430"/>
    </location>
</feature>
<feature type="compositionally biased region" description="Low complexity" evidence="3">
    <location>
        <begin position="409"/>
        <end position="428"/>
    </location>
</feature>
<dbReference type="InterPro" id="IPR001766">
    <property type="entry name" value="Fork_head_dom"/>
</dbReference>
<dbReference type="GO" id="GO:0043565">
    <property type="term" value="F:sequence-specific DNA binding"/>
    <property type="evidence" value="ECO:0007669"/>
    <property type="project" value="InterPro"/>
</dbReference>
<protein>
    <recommendedName>
        <fullName evidence="4">Fork-head domain-containing protein</fullName>
    </recommendedName>
</protein>
<feature type="domain" description="Fork-head" evidence="4">
    <location>
        <begin position="186"/>
        <end position="296"/>
    </location>
</feature>
<dbReference type="GO" id="GO:0005634">
    <property type="term" value="C:nucleus"/>
    <property type="evidence" value="ECO:0007669"/>
    <property type="project" value="UniProtKB-SubCell"/>
</dbReference>
<reference evidence="5 6" key="1">
    <citation type="journal article" date="2018" name="Mol. Biol. Evol.">
        <title>Broad Genomic Sampling Reveals a Smut Pathogenic Ancestry of the Fungal Clade Ustilaginomycotina.</title>
        <authorList>
            <person name="Kijpornyongpan T."/>
            <person name="Mondo S.J."/>
            <person name="Barry K."/>
            <person name="Sandor L."/>
            <person name="Lee J."/>
            <person name="Lipzen A."/>
            <person name="Pangilinan J."/>
            <person name="LaButti K."/>
            <person name="Hainaut M."/>
            <person name="Henrissat B."/>
            <person name="Grigoriev I.V."/>
            <person name="Spatafora J.W."/>
            <person name="Aime M.C."/>
        </authorList>
    </citation>
    <scope>NUCLEOTIDE SEQUENCE [LARGE SCALE GENOMIC DNA]</scope>
    <source>
        <strain evidence="5 6">MCA 3882</strain>
    </source>
</reference>
<keyword evidence="2" id="KW-0539">Nucleus</keyword>
<dbReference type="GO" id="GO:0003700">
    <property type="term" value="F:DNA-binding transcription factor activity"/>
    <property type="evidence" value="ECO:0007669"/>
    <property type="project" value="InterPro"/>
</dbReference>
<dbReference type="Proteomes" id="UP000245771">
    <property type="component" value="Unassembled WGS sequence"/>
</dbReference>
<dbReference type="Pfam" id="PF00250">
    <property type="entry name" value="Forkhead"/>
    <property type="match status" value="1"/>
</dbReference>
<dbReference type="SUPFAM" id="SSF46785">
    <property type="entry name" value="Winged helix' DNA-binding domain"/>
    <property type="match status" value="1"/>
</dbReference>
<sequence>MNFGEPLQATMSPFLSGTNSPAPGGGGSNAFAGQQGNKASSSHVPTSMAMAAALNASSASQANPALAYANAQLAQYAQQNQNGGNLSNSQALNNLFQPQANNHAINAANFASLFSHSTGVPAHLNPHALSAALADYSSQSVPNSAASSPGMQHKRLPGGTGYPSGTMTGTNTPGGNSRVAASAITGKRLNWSEMICQTIAESEYGRLVIQDLFDQMCTKFPEIREWAFGKDWEARVKNRIKSTLSIKGNLFIKVPRPSSAHGKGSWWTLSQEAQDAWKEGRVASVVKNGTHSRSTSQGRVGFESLTKSNATSRANSRAPSRRGSPVSSRGPSSHHANRANQNNLNFSQVQQSEVHSNSPPSVGSQGDNSSRRQSPSSGLPASLGMSPINFGGQSSNTFDSLNMSAAGLDSLNDDSQMQSSNDSSSSQNFGMMDGSLNGAFGNNDQQALFNNLGNMNIPTSLGMTAMANPANNLYSISPYNAFSTSATAQHLGTTAMPAHLGGPQSMPFPATSNAQSNSTNSWQQNVTGMTSNAMNPSLASYSSDPTFGAFAGLDLSNMDGLNNPFGSMAGGYTMLGDNQQQQQAGAQPTPIPGRNGAQGSNGGSGSGGRGTPSASSFNAAFYSGPSPADSTGSTSAFFAYTPAMQAADAAQGGNGAGNSALGPVGGEGSKKKRDTSNSVSNGDFALPPAAGSDANKDAKGS</sequence>
<gene>
    <name evidence="5" type="ORF">FA14DRAFT_67666</name>
</gene>
<evidence type="ECO:0000256" key="2">
    <source>
        <dbReference type="PROSITE-ProRule" id="PRU00089"/>
    </source>
</evidence>
<dbReference type="GeneID" id="37024471"/>
<proteinExistence type="predicted"/>
<dbReference type="PROSITE" id="PS50039">
    <property type="entry name" value="FORK_HEAD_3"/>
    <property type="match status" value="1"/>
</dbReference>
<dbReference type="InParanoid" id="A0A316V8T2"/>
<feature type="region of interest" description="Disordered" evidence="3">
    <location>
        <begin position="1"/>
        <end position="43"/>
    </location>
</feature>
<dbReference type="SMART" id="SM00339">
    <property type="entry name" value="FH"/>
    <property type="match status" value="1"/>
</dbReference>
<dbReference type="STRING" id="1280837.A0A316V8T2"/>
<feature type="compositionally biased region" description="Low complexity" evidence="3">
    <location>
        <begin position="579"/>
        <end position="598"/>
    </location>
</feature>
<feature type="compositionally biased region" description="Low complexity" evidence="3">
    <location>
        <begin position="648"/>
        <end position="662"/>
    </location>
</feature>
<feature type="compositionally biased region" description="Gly residues" evidence="3">
    <location>
        <begin position="599"/>
        <end position="610"/>
    </location>
</feature>
<feature type="compositionally biased region" description="Polar residues" evidence="3">
    <location>
        <begin position="305"/>
        <end position="315"/>
    </location>
</feature>
<feature type="compositionally biased region" description="Low complexity" evidence="3">
    <location>
        <begin position="316"/>
        <end position="333"/>
    </location>
</feature>
<feature type="DNA-binding region" description="Fork-head" evidence="2">
    <location>
        <begin position="186"/>
        <end position="296"/>
    </location>
</feature>
<name>A0A316V8T2_9BASI</name>
<organism evidence="5 6">
    <name type="scientific">Meira miltonrushii</name>
    <dbReference type="NCBI Taxonomy" id="1280837"/>
    <lineage>
        <taxon>Eukaryota</taxon>
        <taxon>Fungi</taxon>
        <taxon>Dikarya</taxon>
        <taxon>Basidiomycota</taxon>
        <taxon>Ustilaginomycotina</taxon>
        <taxon>Exobasidiomycetes</taxon>
        <taxon>Exobasidiales</taxon>
        <taxon>Brachybasidiaceae</taxon>
        <taxon>Meira</taxon>
    </lineage>
</organism>
<feature type="compositionally biased region" description="Polar residues" evidence="3">
    <location>
        <begin position="287"/>
        <end position="298"/>
    </location>
</feature>
<dbReference type="InterPro" id="IPR036390">
    <property type="entry name" value="WH_DNA-bd_sf"/>
</dbReference>
<accession>A0A316V8T2</accession>
<evidence type="ECO:0000313" key="5">
    <source>
        <dbReference type="EMBL" id="PWN34009.1"/>
    </source>
</evidence>
<dbReference type="Gene3D" id="1.10.10.10">
    <property type="entry name" value="Winged helix-like DNA-binding domain superfamily/Winged helix DNA-binding domain"/>
    <property type="match status" value="1"/>
</dbReference>